<evidence type="ECO:0000256" key="3">
    <source>
        <dbReference type="SAM" id="SignalP"/>
    </source>
</evidence>
<name>A0A7R9C1I7_9CRUS</name>
<dbReference type="InterPro" id="IPR043504">
    <property type="entry name" value="Peptidase_S1_PA_chymotrypsin"/>
</dbReference>
<evidence type="ECO:0000256" key="1">
    <source>
        <dbReference type="ARBA" id="ARBA00023157"/>
    </source>
</evidence>
<dbReference type="PROSITE" id="PS00134">
    <property type="entry name" value="TRYPSIN_HIS"/>
    <property type="match status" value="1"/>
</dbReference>
<feature type="signal peptide" evidence="3">
    <location>
        <begin position="1"/>
        <end position="24"/>
    </location>
</feature>
<feature type="chain" id="PRO_5036210421" description="Peptidase S1 domain-containing protein" evidence="3">
    <location>
        <begin position="25"/>
        <end position="432"/>
    </location>
</feature>
<protein>
    <recommendedName>
        <fullName evidence="4">Peptidase S1 domain-containing protein</fullName>
    </recommendedName>
</protein>
<reference evidence="5" key="1">
    <citation type="submission" date="2020-11" db="EMBL/GenBank/DDBJ databases">
        <authorList>
            <person name="Tran Van P."/>
        </authorList>
    </citation>
    <scope>NUCLEOTIDE SEQUENCE</scope>
</reference>
<evidence type="ECO:0000256" key="2">
    <source>
        <dbReference type="ARBA" id="ARBA00024195"/>
    </source>
</evidence>
<feature type="non-terminal residue" evidence="5">
    <location>
        <position position="432"/>
    </location>
</feature>
<dbReference type="PANTHER" id="PTHR24256">
    <property type="entry name" value="TRYPTASE-RELATED"/>
    <property type="match status" value="1"/>
</dbReference>
<dbReference type="InterPro" id="IPR051487">
    <property type="entry name" value="Ser/Thr_Proteases_Immune/Dev"/>
</dbReference>
<dbReference type="EMBL" id="CAJPEX010007706">
    <property type="protein sequence ID" value="CAG0924456.1"/>
    <property type="molecule type" value="Genomic_DNA"/>
</dbReference>
<dbReference type="Proteomes" id="UP000678499">
    <property type="component" value="Unassembled WGS sequence"/>
</dbReference>
<dbReference type="GO" id="GO:0004252">
    <property type="term" value="F:serine-type endopeptidase activity"/>
    <property type="evidence" value="ECO:0007669"/>
    <property type="project" value="InterPro"/>
</dbReference>
<dbReference type="InterPro" id="IPR018114">
    <property type="entry name" value="TRYPSIN_HIS"/>
</dbReference>
<dbReference type="SUPFAM" id="SSF50494">
    <property type="entry name" value="Trypsin-like serine proteases"/>
    <property type="match status" value="1"/>
</dbReference>
<comment type="similarity">
    <text evidence="2">Belongs to the peptidase S1 family. CLIP subfamily.</text>
</comment>
<dbReference type="AlphaFoldDB" id="A0A7R9C1I7"/>
<keyword evidence="6" id="KW-1185">Reference proteome</keyword>
<dbReference type="PROSITE" id="PS50240">
    <property type="entry name" value="TRYPSIN_DOM"/>
    <property type="match status" value="1"/>
</dbReference>
<dbReference type="GO" id="GO:0006508">
    <property type="term" value="P:proteolysis"/>
    <property type="evidence" value="ECO:0007669"/>
    <property type="project" value="InterPro"/>
</dbReference>
<organism evidence="5">
    <name type="scientific">Notodromas monacha</name>
    <dbReference type="NCBI Taxonomy" id="399045"/>
    <lineage>
        <taxon>Eukaryota</taxon>
        <taxon>Metazoa</taxon>
        <taxon>Ecdysozoa</taxon>
        <taxon>Arthropoda</taxon>
        <taxon>Crustacea</taxon>
        <taxon>Oligostraca</taxon>
        <taxon>Ostracoda</taxon>
        <taxon>Podocopa</taxon>
        <taxon>Podocopida</taxon>
        <taxon>Cypridocopina</taxon>
        <taxon>Cypridoidea</taxon>
        <taxon>Cyprididae</taxon>
        <taxon>Notodromas</taxon>
    </lineage>
</organism>
<accession>A0A7R9C1I7</accession>
<proteinExistence type="inferred from homology"/>
<keyword evidence="1" id="KW-1015">Disulfide bond</keyword>
<feature type="domain" description="Peptidase S1" evidence="4">
    <location>
        <begin position="76"/>
        <end position="432"/>
    </location>
</feature>
<evidence type="ECO:0000259" key="4">
    <source>
        <dbReference type="PROSITE" id="PS50240"/>
    </source>
</evidence>
<dbReference type="Gene3D" id="2.40.10.10">
    <property type="entry name" value="Trypsin-like serine proteases"/>
    <property type="match status" value="3"/>
</dbReference>
<gene>
    <name evidence="5" type="ORF">NMOB1V02_LOCUS11911</name>
</gene>
<dbReference type="EMBL" id="OA889743">
    <property type="protein sequence ID" value="CAD7284304.1"/>
    <property type="molecule type" value="Genomic_DNA"/>
</dbReference>
<dbReference type="InterPro" id="IPR001254">
    <property type="entry name" value="Trypsin_dom"/>
</dbReference>
<evidence type="ECO:0000313" key="5">
    <source>
        <dbReference type="EMBL" id="CAD7284304.1"/>
    </source>
</evidence>
<dbReference type="Pfam" id="PF00089">
    <property type="entry name" value="Trypsin"/>
    <property type="match status" value="1"/>
</dbReference>
<sequence length="432" mass="47007">MNAGGFQALVIIFLLNNSLIRGHADAAERKEISSKKPKYDSIIDKAVDDLLAIIANPKLFRVQESKNKRDGQLKHPLNGYSDHVPHQAALVIPSKDSGPENIICSGAFISSQWVLTAAHCFRFPCKVASSVLTDTPFCVEGSAVVSTWTALNESKSHYKEPQHQVLVQYPVPVLTPVICSLLFPVQKHQICAGHVGGNETSSQKGRPSVSGAPLLCDYDPMGPKYTSNTKGSPHQMSLMKKRRSSFGVTHQQGPEEYLCGILSFGDANSSTVNPHRANVYTKLTDTPFCVEGSAVVSTWTALNESKSHYKEPQHQVLVQYPVPVLTPVICSLLFPVQKHQICAGHVGGNETSSQKGRPSVSGAPLLCDYDPMGPKYTSNTKGSPHQMSLMKKRRSSFGVTHQQGPEEYLCGILSFGDANSSTVNPHRANVYT</sequence>
<dbReference type="InterPro" id="IPR009003">
    <property type="entry name" value="Peptidase_S1_PA"/>
</dbReference>
<evidence type="ECO:0000313" key="6">
    <source>
        <dbReference type="Proteomes" id="UP000678499"/>
    </source>
</evidence>
<keyword evidence="3" id="KW-0732">Signal</keyword>